<proteinExistence type="predicted"/>
<keyword evidence="4" id="KW-1185">Reference proteome</keyword>
<dbReference type="Pfam" id="PF13439">
    <property type="entry name" value="Glyco_transf_4"/>
    <property type="match status" value="1"/>
</dbReference>
<dbReference type="InterPro" id="IPR001296">
    <property type="entry name" value="Glyco_trans_1"/>
</dbReference>
<dbReference type="CAZy" id="GT4">
    <property type="family name" value="Glycosyltransferase Family 4"/>
</dbReference>
<dbReference type="OrthoDB" id="132546at2157"/>
<evidence type="ECO:0000259" key="1">
    <source>
        <dbReference type="Pfam" id="PF00534"/>
    </source>
</evidence>
<reference evidence="3 4" key="1">
    <citation type="journal article" date="2008" name="J. Bacteriol.">
        <title>The complete genome sequence of Thermococcus onnurineus NA1 reveals a mixed heterotrophic and carboxydotrophic metabolism.</title>
        <authorList>
            <person name="Lee H.S."/>
            <person name="Kang S.G."/>
            <person name="Bae S.S."/>
            <person name="Lim J.K."/>
            <person name="Cho Y."/>
            <person name="Kim Y.J."/>
            <person name="Jeon J.H."/>
            <person name="Cha S.S."/>
            <person name="Kwon K.K."/>
            <person name="Kim H.T."/>
            <person name="Park C.J."/>
            <person name="Lee H.W."/>
            <person name="Kim S.I."/>
            <person name="Chun J."/>
            <person name="Colwell R.R."/>
            <person name="Kim S.J."/>
            <person name="Lee J.H."/>
        </authorList>
    </citation>
    <scope>NUCLEOTIDE SEQUENCE [LARGE SCALE GENOMIC DNA]</scope>
    <source>
        <strain evidence="3 4">NA1</strain>
    </source>
</reference>
<dbReference type="STRING" id="523850.TON_1823"/>
<name>B6YVI9_THEON</name>
<gene>
    <name evidence="3" type="ordered locus">TON_1823</name>
</gene>
<sequence length="363" mass="40978">MEKDRKSILIVSPYFYPEGGGLERYAFHMAKRLAKEHDVEVLCMTKGSESSEDMNGFRVCRIKPELIVSNTPIGLKFVVALAKRMKHKDLIIAHTPVPFAADVAAILSGIYDIPIRIVYHTVGLKKGARLLDFIAVIYMATLERLTLRRAMITSVSRSVWEYLKRKGYNSEISYPPMAHSLMEHCLLNLPVKRKNVILFVGQLGRYHRFKNLDLLLGAFSEVSSRYPGWELWIVGDGDMKPEYVSLVSKLGISQRVRFLGRINDPDDLARVYSTAKMLVLPSSFESFGMVVVEAQAFGVPVVISPNVGSKVFVLDGKTGTIMKTIKIESLEEALETLMSNPKRLRKMAILSRKFTQHRIRSSP</sequence>
<dbReference type="Pfam" id="PF00534">
    <property type="entry name" value="Glycos_transf_1"/>
    <property type="match status" value="1"/>
</dbReference>
<dbReference type="InterPro" id="IPR050194">
    <property type="entry name" value="Glycosyltransferase_grp1"/>
</dbReference>
<dbReference type="AlphaFoldDB" id="B6YVI9"/>
<feature type="domain" description="Glycosyltransferase subfamily 4-like N-terminal" evidence="2">
    <location>
        <begin position="20"/>
        <end position="169"/>
    </location>
</feature>
<dbReference type="InterPro" id="IPR028098">
    <property type="entry name" value="Glyco_trans_4-like_N"/>
</dbReference>
<dbReference type="PANTHER" id="PTHR45947">
    <property type="entry name" value="SULFOQUINOVOSYL TRANSFERASE SQD2"/>
    <property type="match status" value="1"/>
</dbReference>
<protein>
    <submittedName>
        <fullName evidence="3">Glycosyltransferase</fullName>
    </submittedName>
</protein>
<evidence type="ECO:0000313" key="4">
    <source>
        <dbReference type="Proteomes" id="UP000002727"/>
    </source>
</evidence>
<dbReference type="GO" id="GO:0016757">
    <property type="term" value="F:glycosyltransferase activity"/>
    <property type="evidence" value="ECO:0007669"/>
    <property type="project" value="InterPro"/>
</dbReference>
<accession>B6YVI9</accession>
<evidence type="ECO:0000313" key="3">
    <source>
        <dbReference type="EMBL" id="ACJ17313.1"/>
    </source>
</evidence>
<evidence type="ECO:0000259" key="2">
    <source>
        <dbReference type="Pfam" id="PF13439"/>
    </source>
</evidence>
<dbReference type="KEGG" id="ton:TON_1823"/>
<organism evidence="3 4">
    <name type="scientific">Thermococcus onnurineus (strain NA1)</name>
    <dbReference type="NCBI Taxonomy" id="523850"/>
    <lineage>
        <taxon>Archaea</taxon>
        <taxon>Methanobacteriati</taxon>
        <taxon>Methanobacteriota</taxon>
        <taxon>Thermococci</taxon>
        <taxon>Thermococcales</taxon>
        <taxon>Thermococcaceae</taxon>
        <taxon>Thermococcus</taxon>
    </lineage>
</organism>
<feature type="domain" description="Glycosyl transferase family 1" evidence="1">
    <location>
        <begin position="192"/>
        <end position="348"/>
    </location>
</feature>
<dbReference type="RefSeq" id="WP_012572785.1">
    <property type="nucleotide sequence ID" value="NC_011529.1"/>
</dbReference>
<dbReference type="SUPFAM" id="SSF53756">
    <property type="entry name" value="UDP-Glycosyltransferase/glycogen phosphorylase"/>
    <property type="match status" value="1"/>
</dbReference>
<dbReference type="GeneID" id="7017492"/>
<dbReference type="HOGENOM" id="CLU_009583_2_1_2"/>
<dbReference type="CDD" id="cd03801">
    <property type="entry name" value="GT4_PimA-like"/>
    <property type="match status" value="1"/>
</dbReference>
<dbReference type="Proteomes" id="UP000002727">
    <property type="component" value="Chromosome"/>
</dbReference>
<dbReference type="PATRIC" id="fig|523850.10.peg.1838"/>
<dbReference type="Gene3D" id="3.40.50.2000">
    <property type="entry name" value="Glycogen Phosphorylase B"/>
    <property type="match status" value="2"/>
</dbReference>
<dbReference type="EMBL" id="CP000855">
    <property type="protein sequence ID" value="ACJ17313.1"/>
    <property type="molecule type" value="Genomic_DNA"/>
</dbReference>
<dbReference type="PANTHER" id="PTHR45947:SF3">
    <property type="entry name" value="SULFOQUINOVOSYL TRANSFERASE SQD2"/>
    <property type="match status" value="1"/>
</dbReference>
<dbReference type="eggNOG" id="arCOG01403">
    <property type="taxonomic scope" value="Archaea"/>
</dbReference>